<organism evidence="5 6">
    <name type="scientific">Providencia stuartii (strain MRSN 2154)</name>
    <dbReference type="NCBI Taxonomy" id="1157951"/>
    <lineage>
        <taxon>Bacteria</taxon>
        <taxon>Pseudomonadati</taxon>
        <taxon>Pseudomonadota</taxon>
        <taxon>Gammaproteobacteria</taxon>
        <taxon>Enterobacterales</taxon>
        <taxon>Morganellaceae</taxon>
        <taxon>Providencia</taxon>
    </lineage>
</organism>
<dbReference type="Gene3D" id="1.10.260.40">
    <property type="entry name" value="lambda repressor-like DNA-binding domains"/>
    <property type="match status" value="1"/>
</dbReference>
<dbReference type="Gene3D" id="2.10.109.10">
    <property type="entry name" value="Umud Fragment, subunit A"/>
    <property type="match status" value="1"/>
</dbReference>
<feature type="domain" description="HTH cro/C1-type" evidence="4">
    <location>
        <begin position="13"/>
        <end position="67"/>
    </location>
</feature>
<dbReference type="HOGENOM" id="CLU_066192_1_2_6"/>
<keyword evidence="1" id="KW-0805">Transcription regulation</keyword>
<dbReference type="Proteomes" id="UP000005012">
    <property type="component" value="Chromosome"/>
</dbReference>
<dbReference type="Pfam" id="PF01381">
    <property type="entry name" value="HTH_3"/>
    <property type="match status" value="1"/>
</dbReference>
<dbReference type="OrthoDB" id="9791537at2"/>
<evidence type="ECO:0000256" key="2">
    <source>
        <dbReference type="ARBA" id="ARBA00023125"/>
    </source>
</evidence>
<dbReference type="InterPro" id="IPR039418">
    <property type="entry name" value="LexA-like"/>
</dbReference>
<sequence length="232" mass="26267">MKKNQNVVSATRINQILDERGWSQSELARRIGVSPQSVQFWVSGKTAPRGANLSALSSVTGYPEHWFLMDSISAESVDKPTVISRREDSYFVELLDIEASAGPGIITKGEFTETIRSIEYTSDEALRLFGNRPSSNIKMITVTGDSMNDTICPGDQIFIDIHINHFDGDGIYVFVFGQTLHIKRLQMIKNQLVVISDNAKYRDWEITKEDEEQFFISGKVLLSQSRTYKRYA</sequence>
<dbReference type="InterPro" id="IPR001387">
    <property type="entry name" value="Cro/C1-type_HTH"/>
</dbReference>
<keyword evidence="3" id="KW-0804">Transcription</keyword>
<dbReference type="EMBL" id="CP003488">
    <property type="protein sequence ID" value="AFH95544.1"/>
    <property type="molecule type" value="Genomic_DNA"/>
</dbReference>
<dbReference type="SMART" id="SM00530">
    <property type="entry name" value="HTH_XRE"/>
    <property type="match status" value="1"/>
</dbReference>
<proteinExistence type="predicted"/>
<dbReference type="CDD" id="cd06529">
    <property type="entry name" value="S24_LexA-like"/>
    <property type="match status" value="1"/>
</dbReference>
<dbReference type="InterPro" id="IPR015927">
    <property type="entry name" value="Peptidase_S24_S26A/B/C"/>
</dbReference>
<dbReference type="SUPFAM" id="SSF51306">
    <property type="entry name" value="LexA/Signal peptidase"/>
    <property type="match status" value="1"/>
</dbReference>
<dbReference type="PANTHER" id="PTHR40661">
    <property type="match status" value="1"/>
</dbReference>
<dbReference type="RefSeq" id="WP_014658118.1">
    <property type="nucleotide sequence ID" value="NC_017731.1"/>
</dbReference>
<reference evidence="5 6" key="1">
    <citation type="journal article" date="2012" name="J. Bacteriol.">
        <title>Complete Genome Sequence of Providencia stuartii Clinical Isolate MRSN 2154.</title>
        <authorList>
            <person name="Clifford R.J."/>
            <person name="Hang J."/>
            <person name="Riley M.C."/>
            <person name="Onmus-Leone F."/>
            <person name="Kuschner R.A."/>
            <person name="Lesho E.P."/>
            <person name="Waterman P.E."/>
        </authorList>
    </citation>
    <scope>NUCLEOTIDE SEQUENCE [LARGE SCALE GENOMIC DNA]</scope>
    <source>
        <strain evidence="5 6">MRSN 2154</strain>
    </source>
</reference>
<dbReference type="InterPro" id="IPR036286">
    <property type="entry name" value="LexA/Signal_pep-like_sf"/>
</dbReference>
<dbReference type="GeneID" id="93519729"/>
<dbReference type="PATRIC" id="fig|1157951.4.peg.3758"/>
<dbReference type="GO" id="GO:0003677">
    <property type="term" value="F:DNA binding"/>
    <property type="evidence" value="ECO:0007669"/>
    <property type="project" value="UniProtKB-KW"/>
</dbReference>
<evidence type="ECO:0000256" key="1">
    <source>
        <dbReference type="ARBA" id="ARBA00023015"/>
    </source>
</evidence>
<protein>
    <submittedName>
        <fullName evidence="5">Phage reprossor</fullName>
    </submittedName>
</protein>
<evidence type="ECO:0000259" key="4">
    <source>
        <dbReference type="PROSITE" id="PS50943"/>
    </source>
</evidence>
<evidence type="ECO:0000256" key="3">
    <source>
        <dbReference type="ARBA" id="ARBA00023163"/>
    </source>
</evidence>
<accession>A0A140SSY5</accession>
<dbReference type="InterPro" id="IPR010982">
    <property type="entry name" value="Lambda_DNA-bd_dom_sf"/>
</dbReference>
<evidence type="ECO:0000313" key="6">
    <source>
        <dbReference type="Proteomes" id="UP000005012"/>
    </source>
</evidence>
<dbReference type="PANTHER" id="PTHR40661:SF3">
    <property type="entry name" value="FELS-1 PROPHAGE TRANSCRIPTIONAL REGULATOR"/>
    <property type="match status" value="1"/>
</dbReference>
<name>A0A140SSY5_PROSM</name>
<keyword evidence="2" id="KW-0238">DNA-binding</keyword>
<dbReference type="Pfam" id="PF00717">
    <property type="entry name" value="Peptidase_S24"/>
    <property type="match status" value="1"/>
</dbReference>
<dbReference type="PROSITE" id="PS50943">
    <property type="entry name" value="HTH_CROC1"/>
    <property type="match status" value="1"/>
</dbReference>
<dbReference type="CDD" id="cd00093">
    <property type="entry name" value="HTH_XRE"/>
    <property type="match status" value="1"/>
</dbReference>
<dbReference type="AlphaFoldDB" id="A0A140SSY5"/>
<dbReference type="SUPFAM" id="SSF47413">
    <property type="entry name" value="lambda repressor-like DNA-binding domains"/>
    <property type="match status" value="1"/>
</dbReference>
<dbReference type="KEGG" id="psi:S70_18715"/>
<evidence type="ECO:0000313" key="5">
    <source>
        <dbReference type="EMBL" id="AFH95544.1"/>
    </source>
</evidence>
<reference evidence="6" key="2">
    <citation type="submission" date="2012-04" db="EMBL/GenBank/DDBJ databases">
        <title>Complete genome sequence of Providencia stuartii clinical isolate MRSN 2154.</title>
        <authorList>
            <person name="Clifford R.J."/>
            <person name="Hang J."/>
            <person name="Riley M.C."/>
            <person name="Onmus-Leone F."/>
            <person name="Kuschner R.A."/>
            <person name="Lesho E.P."/>
            <person name="Waterman P.E."/>
        </authorList>
    </citation>
    <scope>NUCLEOTIDE SEQUENCE [LARGE SCALE GENOMIC DNA]</scope>
    <source>
        <strain evidence="6">MRSN 2154</strain>
    </source>
</reference>
<gene>
    <name evidence="5" type="ordered locus">S70_18715</name>
</gene>